<name>A0ABP0EBE4_9ASCO</name>
<feature type="domain" description="SET" evidence="4">
    <location>
        <begin position="31"/>
        <end position="292"/>
    </location>
</feature>
<evidence type="ECO:0000256" key="2">
    <source>
        <dbReference type="ARBA" id="ARBA00022679"/>
    </source>
</evidence>
<dbReference type="CDD" id="cd10527">
    <property type="entry name" value="SET_LSMT"/>
    <property type="match status" value="1"/>
</dbReference>
<dbReference type="SUPFAM" id="SSF82199">
    <property type="entry name" value="SET domain"/>
    <property type="match status" value="1"/>
</dbReference>
<dbReference type="InterPro" id="IPR001214">
    <property type="entry name" value="SET_dom"/>
</dbReference>
<reference evidence="5 6" key="1">
    <citation type="submission" date="2024-01" db="EMBL/GenBank/DDBJ databases">
        <authorList>
            <consortium name="Genoscope - CEA"/>
            <person name="William W."/>
        </authorList>
    </citation>
    <scope>NUCLEOTIDE SEQUENCE [LARGE SCALE GENOMIC DNA]</scope>
    <source>
        <strain evidence="5 6">29B2s-10</strain>
    </source>
</reference>
<proteinExistence type="predicted"/>
<dbReference type="PANTHER" id="PTHR13271">
    <property type="entry name" value="UNCHARACTERIZED PUTATIVE METHYLTRANSFERASE"/>
    <property type="match status" value="1"/>
</dbReference>
<organism evidence="5 6">
    <name type="scientific">[Candida] anglica</name>
    <dbReference type="NCBI Taxonomy" id="148631"/>
    <lineage>
        <taxon>Eukaryota</taxon>
        <taxon>Fungi</taxon>
        <taxon>Dikarya</taxon>
        <taxon>Ascomycota</taxon>
        <taxon>Saccharomycotina</taxon>
        <taxon>Pichiomycetes</taxon>
        <taxon>Debaryomycetaceae</taxon>
        <taxon>Kurtzmaniella</taxon>
    </lineage>
</organism>
<dbReference type="PANTHER" id="PTHR13271:SF47">
    <property type="entry name" value="ACTIN-HISTIDINE N-METHYLTRANSFERASE"/>
    <property type="match status" value="1"/>
</dbReference>
<evidence type="ECO:0000313" key="6">
    <source>
        <dbReference type="Proteomes" id="UP001497600"/>
    </source>
</evidence>
<evidence type="ECO:0000256" key="3">
    <source>
        <dbReference type="ARBA" id="ARBA00022691"/>
    </source>
</evidence>
<gene>
    <name evidence="5" type="ORF">CAAN4_D10528</name>
</gene>
<sequence length="530" mass="61556">MLIDQNCSIPGVKSNSKFELWLTKNDRISSRNVVVKESCLGGIGLFYKQGESNNDEDIGERVILRIKGFWYDYMTLMKDLEKLQPENSKIVKLVLKAIEPTSETSILKSYFIAFKICMTLNKTVKDLYLDDIIPYVDVLSNTSIGKFDIDIGNISQSKGFESGYLLESKLKYEMEFEKYQQLLKELGNELDKPFEYLQNEVFDFTTFYQIGAAVRSRVLEIPYEDEEEDKNDSKSSTYYTNITLVPFLDFANHSNVKQMNAFFDVDRNNGDILLKLDSDELKDGEEITICYSPDENIQSMITTYGFIPQNYHDSTQTFEIKISHEWLNQYIDQLHGTKNIEYSSICKWLDISVNFKMMITGDDVVVTYQSETLPIIFAKNLEYDLNWKNKLFEVKDGPFSSIVEVEEQLEIVHLIENSKLISDYFPGLPPIAVLVKGKSYSYNDLFEALGIETEDNLYNLKRLVSEMIHQYCLECITNDNNELMKNLSLQNNNDVNLQFQYIQTEINILEKFEKAYERNPESVIPIYEEV</sequence>
<dbReference type="InterPro" id="IPR046341">
    <property type="entry name" value="SET_dom_sf"/>
</dbReference>
<keyword evidence="2" id="KW-0808">Transferase</keyword>
<accession>A0ABP0EBE4</accession>
<dbReference type="Proteomes" id="UP001497600">
    <property type="component" value="Chromosome D"/>
</dbReference>
<dbReference type="Gene3D" id="3.90.1410.10">
    <property type="entry name" value="set domain protein methyltransferase, domain 1"/>
    <property type="match status" value="1"/>
</dbReference>
<protein>
    <recommendedName>
        <fullName evidence="4">SET domain-containing protein</fullName>
    </recommendedName>
</protein>
<evidence type="ECO:0000259" key="4">
    <source>
        <dbReference type="PROSITE" id="PS50280"/>
    </source>
</evidence>
<dbReference type="EMBL" id="OZ004256">
    <property type="protein sequence ID" value="CAK7904681.1"/>
    <property type="molecule type" value="Genomic_DNA"/>
</dbReference>
<evidence type="ECO:0000313" key="5">
    <source>
        <dbReference type="EMBL" id="CAK7904681.1"/>
    </source>
</evidence>
<keyword evidence="3" id="KW-0949">S-adenosyl-L-methionine</keyword>
<keyword evidence="6" id="KW-1185">Reference proteome</keyword>
<evidence type="ECO:0000256" key="1">
    <source>
        <dbReference type="ARBA" id="ARBA00022603"/>
    </source>
</evidence>
<dbReference type="InterPro" id="IPR050600">
    <property type="entry name" value="SETD3_SETD6_MTase"/>
</dbReference>
<dbReference type="PROSITE" id="PS50280">
    <property type="entry name" value="SET"/>
    <property type="match status" value="1"/>
</dbReference>
<keyword evidence="1" id="KW-0489">Methyltransferase</keyword>